<gene>
    <name evidence="1" type="ORF">PLANPX_5247</name>
</gene>
<dbReference type="Proteomes" id="UP000326837">
    <property type="component" value="Chromosome"/>
</dbReference>
<reference evidence="2" key="1">
    <citation type="submission" date="2019-10" db="EMBL/GenBank/DDBJ databases">
        <title>Lacipirellula parvula gen. nov., sp. nov., representing a lineage of planctomycetes widespread in freshwater anoxic habitats, and description of the family Lacipirellulaceae.</title>
        <authorList>
            <person name="Dedysh S.N."/>
            <person name="Kulichevskaya I.S."/>
            <person name="Beletsky A.V."/>
            <person name="Rakitin A.L."/>
            <person name="Mardanov A.V."/>
            <person name="Ivanova A.A."/>
            <person name="Saltykova V.X."/>
            <person name="Rijpstra W.I.C."/>
            <person name="Sinninghe Damste J.S."/>
            <person name="Ravin N.V."/>
        </authorList>
    </citation>
    <scope>NUCLEOTIDE SEQUENCE [LARGE SCALE GENOMIC DNA]</scope>
    <source>
        <strain evidence="2">PX69</strain>
    </source>
</reference>
<accession>A0A5K7XGW8</accession>
<protein>
    <submittedName>
        <fullName evidence="1">Uncharacterized protein</fullName>
    </submittedName>
</protein>
<evidence type="ECO:0000313" key="2">
    <source>
        <dbReference type="Proteomes" id="UP000326837"/>
    </source>
</evidence>
<sequence>MVWSIGLDSLPRVSKGRLGFLSCLAILNYCRPLQKVRATLAELLAWR</sequence>
<evidence type="ECO:0000313" key="1">
    <source>
        <dbReference type="EMBL" id="BBO35635.1"/>
    </source>
</evidence>
<dbReference type="AlphaFoldDB" id="A0A5K7XGW8"/>
<dbReference type="KEGG" id="lpav:PLANPX_5247"/>
<keyword evidence="2" id="KW-1185">Reference proteome</keyword>
<proteinExistence type="predicted"/>
<name>A0A5K7XGW8_9BACT</name>
<dbReference type="EMBL" id="AP021861">
    <property type="protein sequence ID" value="BBO35635.1"/>
    <property type="molecule type" value="Genomic_DNA"/>
</dbReference>
<organism evidence="1 2">
    <name type="scientific">Lacipirellula parvula</name>
    <dbReference type="NCBI Taxonomy" id="2650471"/>
    <lineage>
        <taxon>Bacteria</taxon>
        <taxon>Pseudomonadati</taxon>
        <taxon>Planctomycetota</taxon>
        <taxon>Planctomycetia</taxon>
        <taxon>Pirellulales</taxon>
        <taxon>Lacipirellulaceae</taxon>
        <taxon>Lacipirellula</taxon>
    </lineage>
</organism>